<gene>
    <name evidence="10" type="ORF">KCV87_34055</name>
</gene>
<comment type="subcellular location">
    <subcellularLocation>
        <location evidence="1">Cell membrane</location>
        <topology evidence="1">Multi-pass membrane protein</topology>
    </subcellularLocation>
</comment>
<feature type="transmembrane region" description="Helical" evidence="8">
    <location>
        <begin position="121"/>
        <end position="142"/>
    </location>
</feature>
<dbReference type="Gene3D" id="1.20.1720.10">
    <property type="entry name" value="Multidrug resistance protein D"/>
    <property type="match status" value="1"/>
</dbReference>
<dbReference type="CDD" id="cd17320">
    <property type="entry name" value="MFS_MdfA_MDR_like"/>
    <property type="match status" value="1"/>
</dbReference>
<evidence type="ECO:0000313" key="11">
    <source>
        <dbReference type="Proteomes" id="UP000677152"/>
    </source>
</evidence>
<keyword evidence="4" id="KW-1003">Cell membrane</keyword>
<organism evidence="10 11">
    <name type="scientific">Actinosynnema pretiosum subsp. pretiosum</name>
    <dbReference type="NCBI Taxonomy" id="103721"/>
    <lineage>
        <taxon>Bacteria</taxon>
        <taxon>Bacillati</taxon>
        <taxon>Actinomycetota</taxon>
        <taxon>Actinomycetes</taxon>
        <taxon>Pseudonocardiales</taxon>
        <taxon>Pseudonocardiaceae</taxon>
        <taxon>Actinosynnema</taxon>
    </lineage>
</organism>
<name>A0AA45L6M1_9PSEU</name>
<feature type="transmembrane region" description="Helical" evidence="8">
    <location>
        <begin position="65"/>
        <end position="84"/>
    </location>
</feature>
<dbReference type="InterPro" id="IPR011701">
    <property type="entry name" value="MFS"/>
</dbReference>
<feature type="transmembrane region" description="Helical" evidence="8">
    <location>
        <begin position="28"/>
        <end position="45"/>
    </location>
</feature>
<evidence type="ECO:0000256" key="4">
    <source>
        <dbReference type="ARBA" id="ARBA00022475"/>
    </source>
</evidence>
<keyword evidence="6 8" id="KW-1133">Transmembrane helix</keyword>
<dbReference type="FunFam" id="1.20.1720.10:FF:000005">
    <property type="entry name" value="Bcr/CflA family efflux transporter"/>
    <property type="match status" value="1"/>
</dbReference>
<accession>A0AA45L6M1</accession>
<dbReference type="PANTHER" id="PTHR23502:SF132">
    <property type="entry name" value="POLYAMINE TRANSPORTER 2-RELATED"/>
    <property type="match status" value="1"/>
</dbReference>
<evidence type="ECO:0000259" key="9">
    <source>
        <dbReference type="PROSITE" id="PS50850"/>
    </source>
</evidence>
<evidence type="ECO:0000256" key="1">
    <source>
        <dbReference type="ARBA" id="ARBA00004651"/>
    </source>
</evidence>
<keyword evidence="5 8" id="KW-0812">Transmembrane</keyword>
<dbReference type="PROSITE" id="PS00216">
    <property type="entry name" value="SUGAR_TRANSPORT_1"/>
    <property type="match status" value="1"/>
</dbReference>
<feature type="transmembrane region" description="Helical" evidence="8">
    <location>
        <begin position="299"/>
        <end position="321"/>
    </location>
</feature>
<reference evidence="10" key="1">
    <citation type="submission" date="2021-04" db="EMBL/GenBank/DDBJ databases">
        <title>Genomic sequence of Actinosynnema pretiosum subsp. pretiosum ATCC 31280 (C-14919).</title>
        <authorList>
            <person name="Bai L."/>
            <person name="Wang X."/>
            <person name="Xiao Y."/>
        </authorList>
    </citation>
    <scope>NUCLEOTIDE SEQUENCE</scope>
    <source>
        <strain evidence="10">ATCC 31280</strain>
    </source>
</reference>
<dbReference type="GO" id="GO:0042910">
    <property type="term" value="F:xenobiotic transmembrane transporter activity"/>
    <property type="evidence" value="ECO:0007669"/>
    <property type="project" value="InterPro"/>
</dbReference>
<feature type="transmembrane region" description="Helical" evidence="8">
    <location>
        <begin position="224"/>
        <end position="251"/>
    </location>
</feature>
<feature type="transmembrane region" description="Helical" evidence="8">
    <location>
        <begin position="96"/>
        <end position="115"/>
    </location>
</feature>
<proteinExistence type="inferred from homology"/>
<dbReference type="Proteomes" id="UP000677152">
    <property type="component" value="Chromosome"/>
</dbReference>
<evidence type="ECO:0000256" key="8">
    <source>
        <dbReference type="SAM" id="Phobius"/>
    </source>
</evidence>
<dbReference type="AlphaFoldDB" id="A0AA45L6M1"/>
<sequence length="412" mass="41899">MSITPADRTATATATAAPTPALSRARRTWLALVLGSLSAFGPLTIDMYLPAMPDMARELATSASAVQLTLTVFVIGLAVGQVLVGPVSDAWGRRRPLLAGLALYAAGSLLCALAPDITWLLTGRVVQSLGAAAGVVLSRAIVRDLFDGVAMTRFFSTLMLVNGVAPIVAPVIGGQLLVVARWQAVFHVLTGLGVLLLVAVLLALPESLPAERRNARPRDTLRSLGALIADWSYLRHVLAAALVFAAVFAYISGSSFVLQDGYGLSAQQYSLVFGLNGVGTVLLGAGNGLVVGKLASERTLLLAGTAVTAVAALGALVGALAGWPLPWLLVCLFLVVAMMGVVLANATSLALAGHGSAAGAASSLQGLLQFLVAGIAASAMSWGGQATAVSMGATMVACSVGALALLVVRRSA</sequence>
<dbReference type="Pfam" id="PF07690">
    <property type="entry name" value="MFS_1"/>
    <property type="match status" value="1"/>
</dbReference>
<dbReference type="InterPro" id="IPR036259">
    <property type="entry name" value="MFS_trans_sf"/>
</dbReference>
<feature type="domain" description="Major facilitator superfamily (MFS) profile" evidence="9">
    <location>
        <begin position="27"/>
        <end position="412"/>
    </location>
</feature>
<dbReference type="EMBL" id="CP073249">
    <property type="protein sequence ID" value="QUF04282.1"/>
    <property type="molecule type" value="Genomic_DNA"/>
</dbReference>
<feature type="transmembrane region" description="Helical" evidence="8">
    <location>
        <begin position="154"/>
        <end position="178"/>
    </location>
</feature>
<dbReference type="InterPro" id="IPR005829">
    <property type="entry name" value="Sugar_transporter_CS"/>
</dbReference>
<dbReference type="NCBIfam" id="TIGR00710">
    <property type="entry name" value="efflux_Bcr_CflA"/>
    <property type="match status" value="1"/>
</dbReference>
<evidence type="ECO:0000256" key="2">
    <source>
        <dbReference type="ARBA" id="ARBA00006236"/>
    </source>
</evidence>
<evidence type="ECO:0000256" key="7">
    <source>
        <dbReference type="ARBA" id="ARBA00023136"/>
    </source>
</evidence>
<feature type="transmembrane region" description="Helical" evidence="8">
    <location>
        <begin position="364"/>
        <end position="382"/>
    </location>
</feature>
<protein>
    <submittedName>
        <fullName evidence="10">Multidrug effflux MFS transporter</fullName>
    </submittedName>
</protein>
<evidence type="ECO:0000256" key="3">
    <source>
        <dbReference type="ARBA" id="ARBA00022448"/>
    </source>
</evidence>
<comment type="similarity">
    <text evidence="2">Belongs to the major facilitator superfamily. Bcr/CmlA family.</text>
</comment>
<dbReference type="PROSITE" id="PS50850">
    <property type="entry name" value="MFS"/>
    <property type="match status" value="1"/>
</dbReference>
<feature type="transmembrane region" description="Helical" evidence="8">
    <location>
        <begin position="184"/>
        <end position="204"/>
    </location>
</feature>
<evidence type="ECO:0000313" key="10">
    <source>
        <dbReference type="EMBL" id="QUF04282.1"/>
    </source>
</evidence>
<keyword evidence="3" id="KW-0813">Transport</keyword>
<feature type="transmembrane region" description="Helical" evidence="8">
    <location>
        <begin position="388"/>
        <end position="408"/>
    </location>
</feature>
<feature type="transmembrane region" description="Helical" evidence="8">
    <location>
        <begin position="327"/>
        <end position="352"/>
    </location>
</feature>
<dbReference type="GO" id="GO:1990961">
    <property type="term" value="P:xenobiotic detoxification by transmembrane export across the plasma membrane"/>
    <property type="evidence" value="ECO:0007669"/>
    <property type="project" value="InterPro"/>
</dbReference>
<feature type="transmembrane region" description="Helical" evidence="8">
    <location>
        <begin position="271"/>
        <end position="292"/>
    </location>
</feature>
<dbReference type="GO" id="GO:0005886">
    <property type="term" value="C:plasma membrane"/>
    <property type="evidence" value="ECO:0007669"/>
    <property type="project" value="UniProtKB-SubCell"/>
</dbReference>
<keyword evidence="7 8" id="KW-0472">Membrane</keyword>
<dbReference type="SUPFAM" id="SSF103473">
    <property type="entry name" value="MFS general substrate transporter"/>
    <property type="match status" value="1"/>
</dbReference>
<dbReference type="InterPro" id="IPR004812">
    <property type="entry name" value="Efflux_drug-R_Bcr/CmlA"/>
</dbReference>
<dbReference type="InterPro" id="IPR020846">
    <property type="entry name" value="MFS_dom"/>
</dbReference>
<dbReference type="PANTHER" id="PTHR23502">
    <property type="entry name" value="MAJOR FACILITATOR SUPERFAMILY"/>
    <property type="match status" value="1"/>
</dbReference>
<evidence type="ECO:0000256" key="6">
    <source>
        <dbReference type="ARBA" id="ARBA00022989"/>
    </source>
</evidence>
<evidence type="ECO:0000256" key="5">
    <source>
        <dbReference type="ARBA" id="ARBA00022692"/>
    </source>
</evidence>